<evidence type="ECO:0000313" key="2">
    <source>
        <dbReference type="EMBL" id="WUM21707.1"/>
    </source>
</evidence>
<protein>
    <submittedName>
        <fullName evidence="2">DMT family transporter</fullName>
    </submittedName>
</protein>
<organism evidence="2 3">
    <name type="scientific">Williamsia herbipolensis</name>
    <dbReference type="NCBI Taxonomy" id="1603258"/>
    <lineage>
        <taxon>Bacteria</taxon>
        <taxon>Bacillati</taxon>
        <taxon>Actinomycetota</taxon>
        <taxon>Actinomycetes</taxon>
        <taxon>Mycobacteriales</taxon>
        <taxon>Nocardiaceae</taxon>
        <taxon>Williamsia</taxon>
    </lineage>
</organism>
<keyword evidence="1" id="KW-0812">Transmembrane</keyword>
<dbReference type="Proteomes" id="UP001432128">
    <property type="component" value="Chromosome"/>
</dbReference>
<dbReference type="AlphaFoldDB" id="A0AAU4K6T3"/>
<reference evidence="2 3" key="1">
    <citation type="submission" date="2022-10" db="EMBL/GenBank/DDBJ databases">
        <title>The complete genomes of actinobacterial strains from the NBC collection.</title>
        <authorList>
            <person name="Joergensen T.S."/>
            <person name="Alvarez Arevalo M."/>
            <person name="Sterndorff E.B."/>
            <person name="Faurdal D."/>
            <person name="Vuksanovic O."/>
            <person name="Mourched A.-S."/>
            <person name="Charusanti P."/>
            <person name="Shaw S."/>
            <person name="Blin K."/>
            <person name="Weber T."/>
        </authorList>
    </citation>
    <scope>NUCLEOTIDE SEQUENCE [LARGE SCALE GENOMIC DNA]</scope>
    <source>
        <strain evidence="2 3">NBC_00319</strain>
    </source>
</reference>
<keyword evidence="1" id="KW-1133">Transmembrane helix</keyword>
<keyword evidence="3" id="KW-1185">Reference proteome</keyword>
<feature type="transmembrane region" description="Helical" evidence="1">
    <location>
        <begin position="94"/>
        <end position="112"/>
    </location>
</feature>
<keyword evidence="1" id="KW-0472">Membrane</keyword>
<feature type="transmembrane region" description="Helical" evidence="1">
    <location>
        <begin position="49"/>
        <end position="74"/>
    </location>
</feature>
<feature type="transmembrane region" description="Helical" evidence="1">
    <location>
        <begin position="150"/>
        <end position="168"/>
    </location>
</feature>
<gene>
    <name evidence="2" type="ORF">OG579_08010</name>
</gene>
<dbReference type="NCBIfam" id="NF038012">
    <property type="entry name" value="DMT_1"/>
    <property type="match status" value="1"/>
</dbReference>
<evidence type="ECO:0000256" key="1">
    <source>
        <dbReference type="SAM" id="Phobius"/>
    </source>
</evidence>
<feature type="transmembrane region" description="Helical" evidence="1">
    <location>
        <begin position="215"/>
        <end position="234"/>
    </location>
</feature>
<sequence>MHLFLPATLAVLSALLVATGTLVRQRSSTPTGGITRRWWLGVLIAAGGFALQAVALGLGTLLLVQPLIVLSVLFALPMEAYLDHRRLTFQEWKWGIVLTLCIAAFVLIAMPTPSESSPGPWVFVGTVVAVLVVLAGLVVGAKFVSLHYRALLFGSASGLLTGVQSFLVKGVTTQMGEGIAHIFVHPELYLIIVVAGGSVWAQQLAFAAHDLQTSFPAMTVMEPAVAMALGVLLLGERADVDVVEGVFAGGVLILMFYAVVVLAKHAAARETEFEAPPELVSANATGVSLGGTSRAGH</sequence>
<proteinExistence type="predicted"/>
<name>A0AAU4K6T3_9NOCA</name>
<feature type="transmembrane region" description="Helical" evidence="1">
    <location>
        <begin position="118"/>
        <end position="138"/>
    </location>
</feature>
<dbReference type="PANTHER" id="PTHR40761">
    <property type="entry name" value="CONSERVED INTEGRAL MEMBRANE ALANINE VALINE AND LEUCINE RICH PROTEIN-RELATED"/>
    <property type="match status" value="1"/>
</dbReference>
<dbReference type="PANTHER" id="PTHR40761:SF1">
    <property type="entry name" value="CONSERVED INTEGRAL MEMBRANE ALANINE VALINE AND LEUCINE RICH PROTEIN-RELATED"/>
    <property type="match status" value="1"/>
</dbReference>
<feature type="transmembrane region" description="Helical" evidence="1">
    <location>
        <begin position="188"/>
        <end position="208"/>
    </location>
</feature>
<accession>A0AAU4K6T3</accession>
<dbReference type="EMBL" id="CP108021">
    <property type="protein sequence ID" value="WUM21707.1"/>
    <property type="molecule type" value="Genomic_DNA"/>
</dbReference>
<dbReference type="RefSeq" id="WP_328858704.1">
    <property type="nucleotide sequence ID" value="NZ_CP108021.1"/>
</dbReference>
<dbReference type="KEGG" id="whr:OG579_08010"/>
<evidence type="ECO:0000313" key="3">
    <source>
        <dbReference type="Proteomes" id="UP001432128"/>
    </source>
</evidence>
<feature type="transmembrane region" description="Helical" evidence="1">
    <location>
        <begin position="246"/>
        <end position="263"/>
    </location>
</feature>